<evidence type="ECO:0000256" key="1">
    <source>
        <dbReference type="SAM" id="Phobius"/>
    </source>
</evidence>
<evidence type="ECO:0000313" key="3">
    <source>
        <dbReference type="Proteomes" id="UP000824262"/>
    </source>
</evidence>
<name>A0A9D0ZHE5_9FIRM</name>
<comment type="caution">
    <text evidence="2">The sequence shown here is derived from an EMBL/GenBank/DDBJ whole genome shotgun (WGS) entry which is preliminary data.</text>
</comment>
<reference evidence="2" key="1">
    <citation type="submission" date="2020-10" db="EMBL/GenBank/DDBJ databases">
        <authorList>
            <person name="Gilroy R."/>
        </authorList>
    </citation>
    <scope>NUCLEOTIDE SEQUENCE</scope>
    <source>
        <strain evidence="2">ChiBcolR7-354</strain>
    </source>
</reference>
<reference evidence="2" key="2">
    <citation type="journal article" date="2021" name="PeerJ">
        <title>Extensive microbial diversity within the chicken gut microbiome revealed by metagenomics and culture.</title>
        <authorList>
            <person name="Gilroy R."/>
            <person name="Ravi A."/>
            <person name="Getino M."/>
            <person name="Pursley I."/>
            <person name="Horton D.L."/>
            <person name="Alikhan N.F."/>
            <person name="Baker D."/>
            <person name="Gharbi K."/>
            <person name="Hall N."/>
            <person name="Watson M."/>
            <person name="Adriaenssens E.M."/>
            <person name="Foster-Nyarko E."/>
            <person name="Jarju S."/>
            <person name="Secka A."/>
            <person name="Antonio M."/>
            <person name="Oren A."/>
            <person name="Chaudhuri R.R."/>
            <person name="La Ragione R."/>
            <person name="Hildebrand F."/>
            <person name="Pallen M.J."/>
        </authorList>
    </citation>
    <scope>NUCLEOTIDE SEQUENCE</scope>
    <source>
        <strain evidence="2">ChiBcolR7-354</strain>
    </source>
</reference>
<feature type="transmembrane region" description="Helical" evidence="1">
    <location>
        <begin position="66"/>
        <end position="85"/>
    </location>
</feature>
<sequence length="147" mass="15567">MKAATFKLNTILAAVVGLACLVLVLVRAFAPFTVLPLVDIPNLAAVSIAALVVDCYLNGKNRVSHCWVLTAVLAVLTFWLMPWAAGLTDAAYALRVGVIGGLLFTALAFLFSSISDRLNSGKCGILAPLCTGFVLYLACQCFMSILL</sequence>
<dbReference type="EMBL" id="DVGA01000107">
    <property type="protein sequence ID" value="HIQ79471.1"/>
    <property type="molecule type" value="Genomic_DNA"/>
</dbReference>
<feature type="transmembrane region" description="Helical" evidence="1">
    <location>
        <begin position="123"/>
        <end position="146"/>
    </location>
</feature>
<gene>
    <name evidence="2" type="ORF">IAB77_09485</name>
</gene>
<accession>A0A9D0ZHE5</accession>
<evidence type="ECO:0000313" key="2">
    <source>
        <dbReference type="EMBL" id="HIQ79471.1"/>
    </source>
</evidence>
<feature type="transmembrane region" description="Helical" evidence="1">
    <location>
        <begin position="91"/>
        <end position="111"/>
    </location>
</feature>
<keyword evidence="1" id="KW-1133">Transmembrane helix</keyword>
<feature type="transmembrane region" description="Helical" evidence="1">
    <location>
        <begin position="38"/>
        <end position="57"/>
    </location>
</feature>
<organism evidence="2 3">
    <name type="scientific">Candidatus Scatomorpha intestinavium</name>
    <dbReference type="NCBI Taxonomy" id="2840922"/>
    <lineage>
        <taxon>Bacteria</taxon>
        <taxon>Bacillati</taxon>
        <taxon>Bacillota</taxon>
        <taxon>Clostridia</taxon>
        <taxon>Eubacteriales</taxon>
        <taxon>Candidatus Scatomorpha</taxon>
    </lineage>
</organism>
<keyword evidence="1" id="KW-0812">Transmembrane</keyword>
<dbReference type="PROSITE" id="PS51257">
    <property type="entry name" value="PROKAR_LIPOPROTEIN"/>
    <property type="match status" value="1"/>
</dbReference>
<dbReference type="AlphaFoldDB" id="A0A9D0ZHE5"/>
<proteinExistence type="predicted"/>
<dbReference type="Proteomes" id="UP000824262">
    <property type="component" value="Unassembled WGS sequence"/>
</dbReference>
<protein>
    <submittedName>
        <fullName evidence="2">Uncharacterized protein</fullName>
    </submittedName>
</protein>
<keyword evidence="1" id="KW-0472">Membrane</keyword>